<organism evidence="2">
    <name type="scientific">Eremomyces bilateralis CBS 781.70</name>
    <dbReference type="NCBI Taxonomy" id="1392243"/>
    <lineage>
        <taxon>Eukaryota</taxon>
        <taxon>Fungi</taxon>
        <taxon>Dikarya</taxon>
        <taxon>Ascomycota</taxon>
        <taxon>Pezizomycotina</taxon>
        <taxon>Dothideomycetes</taxon>
        <taxon>Dothideomycetes incertae sedis</taxon>
        <taxon>Eremomycetales</taxon>
        <taxon>Eremomycetaceae</taxon>
        <taxon>Eremomyces</taxon>
    </lineage>
</organism>
<keyword evidence="1" id="KW-0732">Signal</keyword>
<sequence length="409" mass="45045">MLSASRSFGLALLAIAARRVFADEDNPCKSFGIDFQDKESYFQNLLSTDPFTFVQQFSGCNDDFSYNILADPNGDQVLCSDTPLIPDNTNQMSTCPTLKNELFSGLWSIIIMSNNGDSGMPIAYQRDFSLSVGPQITTTYTPTITALETITPTSTAVIWETDTLTETLPPKTTAVPRTVTRTVTVRPKRVTTTTTKTLLTLKIVKPTIVVTKTTKTITATCSRRGRQNHPDPTCHILPTVIPVPPALQTLILGTRSIRIKGRDVHDYLADKERFVRERRDRFADLEEPSHQLEKRAPDQATLTVTDTDTAHYPTTTNILTASPPIVITETSETTTTTTSTPPPVTIVTGRTQAPAVTVTLPTPTKTKKKWVIARTTSYRTYTRTVTITTRVTPSSVKTACNRQGGVLWG</sequence>
<accession>A0A6G1FVA1</accession>
<evidence type="ECO:0000313" key="3">
    <source>
        <dbReference type="Proteomes" id="UP000504638"/>
    </source>
</evidence>
<dbReference type="Proteomes" id="UP000504638">
    <property type="component" value="Unplaced"/>
</dbReference>
<name>A0A6G1FVA1_9PEZI</name>
<dbReference type="RefSeq" id="XP_033531324.1">
    <property type="nucleotide sequence ID" value="XM_033673980.1"/>
</dbReference>
<dbReference type="AlphaFoldDB" id="A0A6G1FVA1"/>
<keyword evidence="3" id="KW-1185">Reference proteome</keyword>
<evidence type="ECO:0000256" key="1">
    <source>
        <dbReference type="SAM" id="SignalP"/>
    </source>
</evidence>
<evidence type="ECO:0000313" key="4">
    <source>
        <dbReference type="RefSeq" id="XP_033531324.1"/>
    </source>
</evidence>
<feature type="signal peptide" evidence="1">
    <location>
        <begin position="1"/>
        <end position="22"/>
    </location>
</feature>
<reference evidence="4" key="3">
    <citation type="submission" date="2025-04" db="UniProtKB">
        <authorList>
            <consortium name="RefSeq"/>
        </authorList>
    </citation>
    <scope>IDENTIFICATION</scope>
    <source>
        <strain evidence="4">CBS 781.70</strain>
    </source>
</reference>
<dbReference type="OrthoDB" id="3937708at2759"/>
<gene>
    <name evidence="2 4" type="ORF">P152DRAFT_157102</name>
</gene>
<reference evidence="2 4" key="1">
    <citation type="submission" date="2020-01" db="EMBL/GenBank/DDBJ databases">
        <authorList>
            <consortium name="DOE Joint Genome Institute"/>
            <person name="Haridas S."/>
            <person name="Albert R."/>
            <person name="Binder M."/>
            <person name="Bloem J."/>
            <person name="Labutti K."/>
            <person name="Salamov A."/>
            <person name="Andreopoulos B."/>
            <person name="Baker S.E."/>
            <person name="Barry K."/>
            <person name="Bills G."/>
            <person name="Bluhm B.H."/>
            <person name="Cannon C."/>
            <person name="Castanera R."/>
            <person name="Culley D.E."/>
            <person name="Daum C."/>
            <person name="Ezra D."/>
            <person name="Gonzalez J.B."/>
            <person name="Henrissat B."/>
            <person name="Kuo A."/>
            <person name="Liang C."/>
            <person name="Lipzen A."/>
            <person name="Lutzoni F."/>
            <person name="Magnuson J."/>
            <person name="Mondo S."/>
            <person name="Nolan M."/>
            <person name="Ohm R."/>
            <person name="Pangilinan J."/>
            <person name="Park H.-J."/>
            <person name="Ramirez L."/>
            <person name="Alfaro M."/>
            <person name="Sun H."/>
            <person name="Tritt A."/>
            <person name="Yoshinaga Y."/>
            <person name="Zwiers L.-H."/>
            <person name="Turgeon B.G."/>
            <person name="Goodwin S.B."/>
            <person name="Spatafora J.W."/>
            <person name="Crous P.W."/>
            <person name="Grigoriev I.V."/>
        </authorList>
    </citation>
    <scope>NUCLEOTIDE SEQUENCE</scope>
    <source>
        <strain evidence="2 4">CBS 781.70</strain>
    </source>
</reference>
<protein>
    <submittedName>
        <fullName evidence="2 4">Uncharacterized protein</fullName>
    </submittedName>
</protein>
<dbReference type="GeneID" id="54414550"/>
<proteinExistence type="predicted"/>
<feature type="chain" id="PRO_5044631618" evidence="1">
    <location>
        <begin position="23"/>
        <end position="409"/>
    </location>
</feature>
<reference evidence="4" key="2">
    <citation type="submission" date="2020-04" db="EMBL/GenBank/DDBJ databases">
        <authorList>
            <consortium name="NCBI Genome Project"/>
        </authorList>
    </citation>
    <scope>NUCLEOTIDE SEQUENCE</scope>
    <source>
        <strain evidence="4">CBS 781.70</strain>
    </source>
</reference>
<dbReference type="EMBL" id="ML975171">
    <property type="protein sequence ID" value="KAF1809693.1"/>
    <property type="molecule type" value="Genomic_DNA"/>
</dbReference>
<evidence type="ECO:0000313" key="2">
    <source>
        <dbReference type="EMBL" id="KAF1809693.1"/>
    </source>
</evidence>